<evidence type="ECO:0000256" key="3">
    <source>
        <dbReference type="ARBA" id="ARBA00022763"/>
    </source>
</evidence>
<dbReference type="GO" id="GO:0043111">
    <property type="term" value="P:replication fork arrest"/>
    <property type="evidence" value="ECO:0007669"/>
    <property type="project" value="TreeGrafter"/>
</dbReference>
<dbReference type="GO" id="GO:0000076">
    <property type="term" value="P:DNA replication checkpoint signaling"/>
    <property type="evidence" value="ECO:0007669"/>
    <property type="project" value="UniProtKB-UniRule"/>
</dbReference>
<feature type="compositionally biased region" description="Low complexity" evidence="8">
    <location>
        <begin position="326"/>
        <end position="336"/>
    </location>
</feature>
<dbReference type="GO" id="GO:0031297">
    <property type="term" value="P:replication fork processing"/>
    <property type="evidence" value="ECO:0007669"/>
    <property type="project" value="UniProtKB-UniRule"/>
</dbReference>
<dbReference type="GO" id="GO:0003677">
    <property type="term" value="F:DNA binding"/>
    <property type="evidence" value="ECO:0007669"/>
    <property type="project" value="TreeGrafter"/>
</dbReference>
<evidence type="ECO:0000256" key="7">
    <source>
        <dbReference type="RuleBase" id="RU366049"/>
    </source>
</evidence>
<dbReference type="PANTHER" id="PTHR13220">
    <property type="entry name" value="TIMELESS INTERACTING-RELATED"/>
    <property type="match status" value="1"/>
</dbReference>
<dbReference type="InterPro" id="IPR001878">
    <property type="entry name" value="Znf_CCHC"/>
</dbReference>
<sequence length="377" mass="39594">MQAPPQTVACYKCGKTGHWSHDCPGQGCYKCGKTGHWSRDCTAPPSEWVKRAFPADGTPARAGEDTPGTANAATPAPATAAKPGAKKQRKRKITVEDVKERGALPDLFYSFPLAFKKQYRGKGHEASDLRRLLEMYRRWQQRFFPQHGFDEVLDSVAQLGRSHRTRVELHELRQGVLKELEAAAAAERGREQAPDEPPGDWMGMGDRGGGTGSPQPGTPLPGVLPAASALAGSAAGGKARGGGFGNDDDGFDDDEELLAMQRDSAWEDQLAAAPDELLALDDDVVRPPRPGPAPAAAAAAPDPNPNSDPDAAPAPAGNAEDEDEAAQMAAFQAALDAMDDEEDAGTQQTAAALLSANRSPEGLVQAAAASADGEEGS</sequence>
<dbReference type="SMART" id="SM00343">
    <property type="entry name" value="ZnF_C2HC"/>
    <property type="match status" value="2"/>
</dbReference>
<comment type="caution">
    <text evidence="10">The sequence shown here is derived from an EMBL/GenBank/DDBJ whole genome shotgun (WGS) entry which is preliminary data.</text>
</comment>
<dbReference type="EMBL" id="JALJOU010000002">
    <property type="protein sequence ID" value="KAK9845881.1"/>
    <property type="molecule type" value="Genomic_DNA"/>
</dbReference>
<dbReference type="Pfam" id="PF00098">
    <property type="entry name" value="zf-CCHC"/>
    <property type="match status" value="2"/>
</dbReference>
<dbReference type="Pfam" id="PF07962">
    <property type="entry name" value="Swi3"/>
    <property type="match status" value="1"/>
</dbReference>
<feature type="domain" description="CCHC-type" evidence="9">
    <location>
        <begin position="28"/>
        <end position="41"/>
    </location>
</feature>
<dbReference type="SUPFAM" id="SSF57756">
    <property type="entry name" value="Retrovirus zinc finger-like domains"/>
    <property type="match status" value="1"/>
</dbReference>
<gene>
    <name evidence="10" type="ORF">WJX81_004997</name>
</gene>
<dbReference type="PANTHER" id="PTHR13220:SF11">
    <property type="entry name" value="TIMELESS-INTERACTING PROTEIN"/>
    <property type="match status" value="1"/>
</dbReference>
<proteinExistence type="inferred from homology"/>
<evidence type="ECO:0000256" key="4">
    <source>
        <dbReference type="ARBA" id="ARBA00023242"/>
    </source>
</evidence>
<dbReference type="GO" id="GO:0031298">
    <property type="term" value="C:replication fork protection complex"/>
    <property type="evidence" value="ECO:0007669"/>
    <property type="project" value="TreeGrafter"/>
</dbReference>
<name>A0AAW1SK54_9CHLO</name>
<keyword evidence="3 7" id="KW-0227">DNA damage</keyword>
<feature type="compositionally biased region" description="Low complexity" evidence="8">
    <location>
        <begin position="294"/>
        <end position="318"/>
    </location>
</feature>
<comment type="function">
    <text evidence="7">Plays an important role in the control of DNA replication and the maintenance of replication fork stability.</text>
</comment>
<feature type="region of interest" description="Disordered" evidence="8">
    <location>
        <begin position="53"/>
        <end position="92"/>
    </location>
</feature>
<keyword evidence="11" id="KW-1185">Reference proteome</keyword>
<dbReference type="GO" id="GO:0006974">
    <property type="term" value="P:DNA damage response"/>
    <property type="evidence" value="ECO:0007669"/>
    <property type="project" value="UniProtKB-KW"/>
</dbReference>
<dbReference type="InterPro" id="IPR012923">
    <property type="entry name" value="Csm3"/>
</dbReference>
<feature type="region of interest" description="Disordered" evidence="8">
    <location>
        <begin position="184"/>
        <end position="377"/>
    </location>
</feature>
<keyword evidence="6" id="KW-0862">Zinc</keyword>
<dbReference type="InterPro" id="IPR040038">
    <property type="entry name" value="TIPIN/Csm3/Swi3"/>
</dbReference>
<keyword evidence="5 7" id="KW-0131">Cell cycle</keyword>
<dbReference type="AlphaFoldDB" id="A0AAW1SK54"/>
<feature type="compositionally biased region" description="Gly residues" evidence="8">
    <location>
        <begin position="234"/>
        <end position="245"/>
    </location>
</feature>
<comment type="similarity">
    <text evidence="2 7">Belongs to the CSM3 family.</text>
</comment>
<evidence type="ECO:0000256" key="5">
    <source>
        <dbReference type="ARBA" id="ARBA00023306"/>
    </source>
</evidence>
<evidence type="ECO:0000256" key="2">
    <source>
        <dbReference type="ARBA" id="ARBA00006075"/>
    </source>
</evidence>
<protein>
    <recommendedName>
        <fullName evidence="9">CCHC-type domain-containing protein</fullName>
    </recommendedName>
</protein>
<evidence type="ECO:0000259" key="9">
    <source>
        <dbReference type="PROSITE" id="PS50158"/>
    </source>
</evidence>
<dbReference type="Proteomes" id="UP001445335">
    <property type="component" value="Unassembled WGS sequence"/>
</dbReference>
<evidence type="ECO:0000313" key="10">
    <source>
        <dbReference type="EMBL" id="KAK9845881.1"/>
    </source>
</evidence>
<feature type="compositionally biased region" description="Low complexity" evidence="8">
    <location>
        <begin position="66"/>
        <end position="83"/>
    </location>
</feature>
<dbReference type="GO" id="GO:0008270">
    <property type="term" value="F:zinc ion binding"/>
    <property type="evidence" value="ECO:0007669"/>
    <property type="project" value="UniProtKB-KW"/>
</dbReference>
<evidence type="ECO:0000256" key="6">
    <source>
        <dbReference type="PROSITE-ProRule" id="PRU00047"/>
    </source>
</evidence>
<evidence type="ECO:0000256" key="1">
    <source>
        <dbReference type="ARBA" id="ARBA00004123"/>
    </source>
</evidence>
<feature type="domain" description="CCHC-type" evidence="9">
    <location>
        <begin position="10"/>
        <end position="24"/>
    </location>
</feature>
<dbReference type="InterPro" id="IPR036875">
    <property type="entry name" value="Znf_CCHC_sf"/>
</dbReference>
<keyword evidence="6" id="KW-0863">Zinc-finger</keyword>
<keyword evidence="4 7" id="KW-0539">Nucleus</keyword>
<accession>A0AAW1SK54</accession>
<dbReference type="Gene3D" id="4.10.60.10">
    <property type="entry name" value="Zinc finger, CCHC-type"/>
    <property type="match status" value="2"/>
</dbReference>
<reference evidence="10 11" key="1">
    <citation type="journal article" date="2024" name="Nat. Commun.">
        <title>Phylogenomics reveals the evolutionary origins of lichenization in chlorophyte algae.</title>
        <authorList>
            <person name="Puginier C."/>
            <person name="Libourel C."/>
            <person name="Otte J."/>
            <person name="Skaloud P."/>
            <person name="Haon M."/>
            <person name="Grisel S."/>
            <person name="Petersen M."/>
            <person name="Berrin J.G."/>
            <person name="Delaux P.M."/>
            <person name="Dal Grande F."/>
            <person name="Keller J."/>
        </authorList>
    </citation>
    <scope>NUCLEOTIDE SEQUENCE [LARGE SCALE GENOMIC DNA]</scope>
    <source>
        <strain evidence="10 11">SAG 245.80</strain>
    </source>
</reference>
<feature type="compositionally biased region" description="Acidic residues" evidence="8">
    <location>
        <begin position="246"/>
        <end position="257"/>
    </location>
</feature>
<evidence type="ECO:0000256" key="8">
    <source>
        <dbReference type="SAM" id="MobiDB-lite"/>
    </source>
</evidence>
<feature type="compositionally biased region" description="Basic and acidic residues" evidence="8">
    <location>
        <begin position="184"/>
        <end position="193"/>
    </location>
</feature>
<keyword evidence="6" id="KW-0479">Metal-binding</keyword>
<evidence type="ECO:0000313" key="11">
    <source>
        <dbReference type="Proteomes" id="UP001445335"/>
    </source>
</evidence>
<organism evidence="10 11">
    <name type="scientific">Elliptochloris bilobata</name>
    <dbReference type="NCBI Taxonomy" id="381761"/>
    <lineage>
        <taxon>Eukaryota</taxon>
        <taxon>Viridiplantae</taxon>
        <taxon>Chlorophyta</taxon>
        <taxon>core chlorophytes</taxon>
        <taxon>Trebouxiophyceae</taxon>
        <taxon>Trebouxiophyceae incertae sedis</taxon>
        <taxon>Elliptochloris clade</taxon>
        <taxon>Elliptochloris</taxon>
    </lineage>
</organism>
<dbReference type="PROSITE" id="PS50158">
    <property type="entry name" value="ZF_CCHC"/>
    <property type="match status" value="2"/>
</dbReference>
<comment type="subcellular location">
    <subcellularLocation>
        <location evidence="1 7">Nucleus</location>
    </subcellularLocation>
</comment>